<evidence type="ECO:0000256" key="9">
    <source>
        <dbReference type="PROSITE-ProRule" id="PRU00703"/>
    </source>
</evidence>
<protein>
    <recommendedName>
        <fullName evidence="8">Magnesium and cobalt efflux protein CorC</fullName>
    </recommendedName>
</protein>
<dbReference type="InterPro" id="IPR036318">
    <property type="entry name" value="FAD-bd_PCMH-like_sf"/>
</dbReference>
<keyword evidence="6" id="KW-0170">Cobalt</keyword>
<evidence type="ECO:0000259" key="11">
    <source>
        <dbReference type="PROSITE" id="PS51371"/>
    </source>
</evidence>
<dbReference type="Proteomes" id="UP001499959">
    <property type="component" value="Unassembled WGS sequence"/>
</dbReference>
<dbReference type="PANTHER" id="PTHR22777:SF27">
    <property type="entry name" value="MAGNESIUM AND COBALT EFFLUX PROTEIN CORC"/>
    <property type="match status" value="1"/>
</dbReference>
<dbReference type="InterPro" id="IPR054115">
    <property type="entry name" value="CorC_N"/>
</dbReference>
<evidence type="ECO:0000256" key="7">
    <source>
        <dbReference type="ARBA" id="ARBA00037273"/>
    </source>
</evidence>
<evidence type="ECO:0000256" key="3">
    <source>
        <dbReference type="ARBA" id="ARBA00022737"/>
    </source>
</evidence>
<evidence type="ECO:0000256" key="8">
    <source>
        <dbReference type="ARBA" id="ARBA00040729"/>
    </source>
</evidence>
<dbReference type="PANTHER" id="PTHR22777">
    <property type="entry name" value="HEMOLYSIN-RELATED"/>
    <property type="match status" value="1"/>
</dbReference>
<sequence length="325" mass="35008">MRTSPRSAKLAHSARTGDAMTTMSEDDSTRAPDGAAKPADKPASDKPNGRKADKGRSWLSRLSAAISGEPDNQEDLVELLRDVQADGVIDADTLRIMEGAVAISDMSVGDIMVPRAQMVVLPVDGKFLALMKEVVESGHSRFPVHGEDKDEILGILLAKDLLRGVVTDNGPSTVRELLRPAVLVPESKRLDILLREFRQSRNHMAIVIDEYGGVAGLVTIEDVLEQIVGEIDDEHDDAEDPNALIAAQADGQYLVDALTPIADFNARFGADFADDEYDTIGGLVTSAIGHLPEAGEELTLGRFGFRIAHADARRLHTLHVSVHAA</sequence>
<evidence type="ECO:0000256" key="1">
    <source>
        <dbReference type="ARBA" id="ARBA00006337"/>
    </source>
</evidence>
<gene>
    <name evidence="12" type="ORF">GCM10023307_05170</name>
</gene>
<evidence type="ECO:0000256" key="2">
    <source>
        <dbReference type="ARBA" id="ARBA00022448"/>
    </source>
</evidence>
<evidence type="ECO:0000313" key="12">
    <source>
        <dbReference type="EMBL" id="GAA4783473.1"/>
    </source>
</evidence>
<proteinExistence type="inferred from homology"/>
<dbReference type="SMART" id="SM01091">
    <property type="entry name" value="CorC_HlyC"/>
    <property type="match status" value="1"/>
</dbReference>
<dbReference type="Pfam" id="PF03471">
    <property type="entry name" value="CorC_HlyC"/>
    <property type="match status" value="1"/>
</dbReference>
<accession>A0ABP9ANM6</accession>
<dbReference type="InterPro" id="IPR000644">
    <property type="entry name" value="CBS_dom"/>
</dbReference>
<dbReference type="PROSITE" id="PS51371">
    <property type="entry name" value="CBS"/>
    <property type="match status" value="2"/>
</dbReference>
<feature type="region of interest" description="Disordered" evidence="10">
    <location>
        <begin position="1"/>
        <end position="56"/>
    </location>
</feature>
<keyword evidence="13" id="KW-1185">Reference proteome</keyword>
<evidence type="ECO:0000256" key="10">
    <source>
        <dbReference type="SAM" id="MobiDB-lite"/>
    </source>
</evidence>
<name>A0ABP9ANM6_9GAMM</name>
<dbReference type="InterPro" id="IPR044751">
    <property type="entry name" value="Ion_transp-like_CBS"/>
</dbReference>
<keyword evidence="4" id="KW-0460">Magnesium</keyword>
<keyword evidence="5 9" id="KW-0129">CBS domain</keyword>
<keyword evidence="2" id="KW-0813">Transport</keyword>
<dbReference type="Gene3D" id="3.10.580.10">
    <property type="entry name" value="CBS-domain"/>
    <property type="match status" value="1"/>
</dbReference>
<feature type="domain" description="CBS" evidence="11">
    <location>
        <begin position="112"/>
        <end position="172"/>
    </location>
</feature>
<dbReference type="SUPFAM" id="SSF56176">
    <property type="entry name" value="FAD-binding/transporter-associated domain-like"/>
    <property type="match status" value="1"/>
</dbReference>
<comment type="similarity">
    <text evidence="1">Belongs to the UPF0053 family.</text>
</comment>
<feature type="compositionally biased region" description="Basic and acidic residues" evidence="10">
    <location>
        <begin position="38"/>
        <end position="56"/>
    </location>
</feature>
<dbReference type="Pfam" id="PF00571">
    <property type="entry name" value="CBS"/>
    <property type="match status" value="2"/>
</dbReference>
<evidence type="ECO:0000313" key="13">
    <source>
        <dbReference type="Proteomes" id="UP001499959"/>
    </source>
</evidence>
<evidence type="ECO:0000256" key="4">
    <source>
        <dbReference type="ARBA" id="ARBA00022842"/>
    </source>
</evidence>
<organism evidence="12 13">
    <name type="scientific">Lysobacter hankyongensis</name>
    <dbReference type="NCBI Taxonomy" id="1176535"/>
    <lineage>
        <taxon>Bacteria</taxon>
        <taxon>Pseudomonadati</taxon>
        <taxon>Pseudomonadota</taxon>
        <taxon>Gammaproteobacteria</taxon>
        <taxon>Lysobacterales</taxon>
        <taxon>Lysobacteraceae</taxon>
        <taxon>Lysobacter</taxon>
    </lineage>
</organism>
<dbReference type="SMART" id="SM00116">
    <property type="entry name" value="CBS"/>
    <property type="match status" value="2"/>
</dbReference>
<evidence type="ECO:0000256" key="5">
    <source>
        <dbReference type="ARBA" id="ARBA00023122"/>
    </source>
</evidence>
<comment type="function">
    <text evidence="7">Plays a role in the transport of magnesium and cobalt ions.</text>
</comment>
<dbReference type="SUPFAM" id="SSF54631">
    <property type="entry name" value="CBS-domain pair"/>
    <property type="match status" value="1"/>
</dbReference>
<evidence type="ECO:0000256" key="6">
    <source>
        <dbReference type="ARBA" id="ARBA00023285"/>
    </source>
</evidence>
<keyword evidence="3" id="KW-0677">Repeat</keyword>
<comment type="caution">
    <text evidence="12">The sequence shown here is derived from an EMBL/GenBank/DDBJ whole genome shotgun (WGS) entry which is preliminary data.</text>
</comment>
<reference evidence="13" key="1">
    <citation type="journal article" date="2019" name="Int. J. Syst. Evol. Microbiol.">
        <title>The Global Catalogue of Microorganisms (GCM) 10K type strain sequencing project: providing services to taxonomists for standard genome sequencing and annotation.</title>
        <authorList>
            <consortium name="The Broad Institute Genomics Platform"/>
            <consortium name="The Broad Institute Genome Sequencing Center for Infectious Disease"/>
            <person name="Wu L."/>
            <person name="Ma J."/>
        </authorList>
    </citation>
    <scope>NUCLEOTIDE SEQUENCE [LARGE SCALE GENOMIC DNA]</scope>
    <source>
        <strain evidence="13">JCM 18204</strain>
    </source>
</reference>
<dbReference type="Gene3D" id="3.30.465.10">
    <property type="match status" value="1"/>
</dbReference>
<dbReference type="Pfam" id="PF21917">
    <property type="entry name" value="NMB0537_N"/>
    <property type="match status" value="1"/>
</dbReference>
<dbReference type="EMBL" id="BAABJE010000001">
    <property type="protein sequence ID" value="GAA4783473.1"/>
    <property type="molecule type" value="Genomic_DNA"/>
</dbReference>
<dbReference type="InterPro" id="IPR046342">
    <property type="entry name" value="CBS_dom_sf"/>
</dbReference>
<dbReference type="InterPro" id="IPR016169">
    <property type="entry name" value="FAD-bd_PCMH_sub2"/>
</dbReference>
<feature type="domain" description="CBS" evidence="11">
    <location>
        <begin position="177"/>
        <end position="234"/>
    </location>
</feature>
<dbReference type="CDD" id="cd04590">
    <property type="entry name" value="CBS_pair_CorC_HlyC_assoc"/>
    <property type="match status" value="1"/>
</dbReference>
<dbReference type="InterPro" id="IPR005170">
    <property type="entry name" value="Transptr-assoc_dom"/>
</dbReference>